<evidence type="ECO:0000313" key="2">
    <source>
        <dbReference type="EMBL" id="CAJ1383360.1"/>
    </source>
</evidence>
<evidence type="ECO:0000256" key="1">
    <source>
        <dbReference type="SAM" id="Phobius"/>
    </source>
</evidence>
<sequence>MWPPRVSSHGSDGATGHNLNWGGYRGELVPGYQHLLHAAAAADESWQFSAEVQDLAASDKHGQLCPVAGASCFALTNATGGTWLFLGNPATITARDLEGLFPLPCAALAGQRCGSSVKVTAAHGKDGLLCYEVLNGHGSKCPGPLIELRSATNSTEPVPEVARIESVWGMQPPHDDHYSEGGYGSDRGHATNTAEPIPGTADNMPTILGTTAGMGTVVAHPIGHGDGYGQTDMDKRYPAQAAGGQELDLSLALWNVVVAMIFLAFAVTSNTDLWLVLIHTQSLRDMVTVIDAVRTLLAVFLAFWVAIFALWAVMEDSLAVVQNCLGTATLMHYSRELVIAATVALLLLWALDGLMRLVGFAGMHRAVPVLGHGGLPNAPALSGVIYTDSAYVASGAWRLLHDHAGLPKSNGDLWKLLSLAVDAMPAGSLGVRHVSGHLDANSCDDPIDEWAARLSLTCNVVWISLSGYTLTLLNSSANIPLRIAWMSMMNSK</sequence>
<name>A0AA36I9A3_9DINO</name>
<feature type="transmembrane region" description="Helical" evidence="1">
    <location>
        <begin position="289"/>
        <end position="313"/>
    </location>
</feature>
<keyword evidence="3" id="KW-1185">Reference proteome</keyword>
<accession>A0AA36I9A3</accession>
<proteinExistence type="predicted"/>
<dbReference type="Proteomes" id="UP001178507">
    <property type="component" value="Unassembled WGS sequence"/>
</dbReference>
<feature type="transmembrane region" description="Helical" evidence="1">
    <location>
        <begin position="252"/>
        <end position="277"/>
    </location>
</feature>
<feature type="transmembrane region" description="Helical" evidence="1">
    <location>
        <begin position="337"/>
        <end position="355"/>
    </location>
</feature>
<feature type="non-terminal residue" evidence="2">
    <location>
        <position position="1"/>
    </location>
</feature>
<gene>
    <name evidence="2" type="ORF">EVOR1521_LOCUS10503</name>
</gene>
<reference evidence="2" key="1">
    <citation type="submission" date="2023-08" db="EMBL/GenBank/DDBJ databases">
        <authorList>
            <person name="Chen Y."/>
            <person name="Shah S."/>
            <person name="Dougan E. K."/>
            <person name="Thang M."/>
            <person name="Chan C."/>
        </authorList>
    </citation>
    <scope>NUCLEOTIDE SEQUENCE</scope>
</reference>
<dbReference type="AlphaFoldDB" id="A0AA36I9A3"/>
<evidence type="ECO:0000313" key="3">
    <source>
        <dbReference type="Proteomes" id="UP001178507"/>
    </source>
</evidence>
<keyword evidence="1" id="KW-0812">Transmembrane</keyword>
<dbReference type="EMBL" id="CAUJNA010001008">
    <property type="protein sequence ID" value="CAJ1383360.1"/>
    <property type="molecule type" value="Genomic_DNA"/>
</dbReference>
<protein>
    <submittedName>
        <fullName evidence="2">Uncharacterized protein</fullName>
    </submittedName>
</protein>
<organism evidence="2 3">
    <name type="scientific">Effrenium voratum</name>
    <dbReference type="NCBI Taxonomy" id="2562239"/>
    <lineage>
        <taxon>Eukaryota</taxon>
        <taxon>Sar</taxon>
        <taxon>Alveolata</taxon>
        <taxon>Dinophyceae</taxon>
        <taxon>Suessiales</taxon>
        <taxon>Symbiodiniaceae</taxon>
        <taxon>Effrenium</taxon>
    </lineage>
</organism>
<keyword evidence="1" id="KW-1133">Transmembrane helix</keyword>
<comment type="caution">
    <text evidence="2">The sequence shown here is derived from an EMBL/GenBank/DDBJ whole genome shotgun (WGS) entry which is preliminary data.</text>
</comment>
<keyword evidence="1" id="KW-0472">Membrane</keyword>